<dbReference type="Proteomes" id="UP000315783">
    <property type="component" value="Unassembled WGS sequence"/>
</dbReference>
<proteinExistence type="predicted"/>
<name>A0A545UTS7_9HYPO</name>
<organism evidence="2 3">
    <name type="scientific">Cordyceps javanica</name>
    <dbReference type="NCBI Taxonomy" id="43265"/>
    <lineage>
        <taxon>Eukaryota</taxon>
        <taxon>Fungi</taxon>
        <taxon>Dikarya</taxon>
        <taxon>Ascomycota</taxon>
        <taxon>Pezizomycotina</taxon>
        <taxon>Sordariomycetes</taxon>
        <taxon>Hypocreomycetidae</taxon>
        <taxon>Hypocreales</taxon>
        <taxon>Cordycipitaceae</taxon>
        <taxon>Cordyceps</taxon>
    </lineage>
</organism>
<protein>
    <submittedName>
        <fullName evidence="2">Uncharacterized protein</fullName>
    </submittedName>
</protein>
<dbReference type="EMBL" id="SPUK01000013">
    <property type="protein sequence ID" value="TQV92872.1"/>
    <property type="molecule type" value="Genomic_DNA"/>
</dbReference>
<evidence type="ECO:0000256" key="1">
    <source>
        <dbReference type="SAM" id="MobiDB-lite"/>
    </source>
</evidence>
<dbReference type="AlphaFoldDB" id="A0A545UTS7"/>
<accession>A0A545UTS7</accession>
<evidence type="ECO:0000313" key="2">
    <source>
        <dbReference type="EMBL" id="TQV92872.1"/>
    </source>
</evidence>
<gene>
    <name evidence="2" type="ORF">IF1G_08175</name>
</gene>
<feature type="region of interest" description="Disordered" evidence="1">
    <location>
        <begin position="79"/>
        <end position="106"/>
    </location>
</feature>
<comment type="caution">
    <text evidence="2">The sequence shown here is derived from an EMBL/GenBank/DDBJ whole genome shotgun (WGS) entry which is preliminary data.</text>
</comment>
<sequence>MVSKLVLYCTRVPYDRTWRAVSWPHACETVHRGRGGVIPGVSSNNGRVLISRVVAVELSRCRHCPRNRVYTYKLERRPRPQSIPKRASWSFSRKEAKGRHGGGDLSFIDEGGGRRWCL</sequence>
<evidence type="ECO:0000313" key="3">
    <source>
        <dbReference type="Proteomes" id="UP000315783"/>
    </source>
</evidence>
<keyword evidence="3" id="KW-1185">Reference proteome</keyword>
<reference evidence="2 3" key="1">
    <citation type="journal article" date="2019" name="Appl. Microbiol. Biotechnol.">
        <title>Genome sequence of Isaria javanica and comparative genome analysis insights into family S53 peptidase evolution in fungal entomopathogens.</title>
        <authorList>
            <person name="Lin R."/>
            <person name="Zhang X."/>
            <person name="Xin B."/>
            <person name="Zou M."/>
            <person name="Gao Y."/>
            <person name="Qin F."/>
            <person name="Hu Q."/>
            <person name="Xie B."/>
            <person name="Cheng X."/>
        </authorList>
    </citation>
    <scope>NUCLEOTIDE SEQUENCE [LARGE SCALE GENOMIC DNA]</scope>
    <source>
        <strain evidence="2 3">IJ1G</strain>
    </source>
</reference>